<dbReference type="Proteomes" id="UP000076407">
    <property type="component" value="Unassembled WGS sequence"/>
</dbReference>
<proteinExistence type="predicted"/>
<keyword evidence="2" id="KW-1185">Reference proteome</keyword>
<dbReference type="VEuPathDB" id="VectorBase:AQUA015254"/>
<dbReference type="AlphaFoldDB" id="A0A182XTX3"/>
<evidence type="ECO:0000313" key="1">
    <source>
        <dbReference type="EnsemblMetazoa" id="AQUA015254-PA"/>
    </source>
</evidence>
<reference evidence="1" key="1">
    <citation type="submission" date="2020-05" db="UniProtKB">
        <authorList>
            <consortium name="EnsemblMetazoa"/>
        </authorList>
    </citation>
    <scope>IDENTIFICATION</scope>
    <source>
        <strain evidence="1">SANGQUA</strain>
    </source>
</reference>
<name>A0A182XTX3_ANOQN</name>
<sequence length="28" mass="3071">MCFLRPYLSQIKQGSALRCVSKCAQAPA</sequence>
<organism evidence="1 2">
    <name type="scientific">Anopheles quadriannulatus</name>
    <name type="common">Mosquito</name>
    <dbReference type="NCBI Taxonomy" id="34691"/>
    <lineage>
        <taxon>Eukaryota</taxon>
        <taxon>Metazoa</taxon>
        <taxon>Ecdysozoa</taxon>
        <taxon>Arthropoda</taxon>
        <taxon>Hexapoda</taxon>
        <taxon>Insecta</taxon>
        <taxon>Pterygota</taxon>
        <taxon>Neoptera</taxon>
        <taxon>Endopterygota</taxon>
        <taxon>Diptera</taxon>
        <taxon>Nematocera</taxon>
        <taxon>Culicoidea</taxon>
        <taxon>Culicidae</taxon>
        <taxon>Anophelinae</taxon>
        <taxon>Anopheles</taxon>
    </lineage>
</organism>
<evidence type="ECO:0000313" key="2">
    <source>
        <dbReference type="Proteomes" id="UP000076407"/>
    </source>
</evidence>
<accession>A0A182XTX3</accession>
<protein>
    <submittedName>
        <fullName evidence="1">Uncharacterized protein</fullName>
    </submittedName>
</protein>
<dbReference type="EnsemblMetazoa" id="AQUA015254-RA">
    <property type="protein sequence ID" value="AQUA015254-PA"/>
    <property type="gene ID" value="AQUA015254"/>
</dbReference>